<gene>
    <name evidence="2" type="ORF">PUN28_015072</name>
</gene>
<feature type="compositionally biased region" description="Basic residues" evidence="1">
    <location>
        <begin position="69"/>
        <end position="81"/>
    </location>
</feature>
<feature type="compositionally biased region" description="Basic and acidic residues" evidence="1">
    <location>
        <begin position="56"/>
        <end position="68"/>
    </location>
</feature>
<evidence type="ECO:0000313" key="2">
    <source>
        <dbReference type="EMBL" id="KAL0108272.1"/>
    </source>
</evidence>
<reference evidence="2 3" key="1">
    <citation type="submission" date="2023-03" db="EMBL/GenBank/DDBJ databases">
        <title>High recombination rates correlate with genetic variation in Cardiocondyla obscurior ants.</title>
        <authorList>
            <person name="Errbii M."/>
        </authorList>
    </citation>
    <scope>NUCLEOTIDE SEQUENCE [LARGE SCALE GENOMIC DNA]</scope>
    <source>
        <strain evidence="2">Alpha-2009</strain>
        <tissue evidence="2">Whole body</tissue>
    </source>
</reference>
<evidence type="ECO:0000256" key="1">
    <source>
        <dbReference type="SAM" id="MobiDB-lite"/>
    </source>
</evidence>
<name>A0AAW2EYQ0_9HYME</name>
<proteinExistence type="predicted"/>
<keyword evidence="3" id="KW-1185">Reference proteome</keyword>
<feature type="compositionally biased region" description="Basic and acidic residues" evidence="1">
    <location>
        <begin position="15"/>
        <end position="40"/>
    </location>
</feature>
<comment type="caution">
    <text evidence="2">The sequence shown here is derived from an EMBL/GenBank/DDBJ whole genome shotgun (WGS) entry which is preliminary data.</text>
</comment>
<protein>
    <submittedName>
        <fullName evidence="2">Uncharacterized protein</fullName>
    </submittedName>
</protein>
<accession>A0AAW2EYQ0</accession>
<feature type="region of interest" description="Disordered" evidence="1">
    <location>
        <begin position="1"/>
        <end position="81"/>
    </location>
</feature>
<organism evidence="2 3">
    <name type="scientific">Cardiocondyla obscurior</name>
    <dbReference type="NCBI Taxonomy" id="286306"/>
    <lineage>
        <taxon>Eukaryota</taxon>
        <taxon>Metazoa</taxon>
        <taxon>Ecdysozoa</taxon>
        <taxon>Arthropoda</taxon>
        <taxon>Hexapoda</taxon>
        <taxon>Insecta</taxon>
        <taxon>Pterygota</taxon>
        <taxon>Neoptera</taxon>
        <taxon>Endopterygota</taxon>
        <taxon>Hymenoptera</taxon>
        <taxon>Apocrita</taxon>
        <taxon>Aculeata</taxon>
        <taxon>Formicoidea</taxon>
        <taxon>Formicidae</taxon>
        <taxon>Myrmicinae</taxon>
        <taxon>Cardiocondyla</taxon>
    </lineage>
</organism>
<dbReference type="AlphaFoldDB" id="A0AAW2EYQ0"/>
<sequence>MLVVERARPGSAAGHGHEPEDGRGGGKGGEGGRGHQEEARTGTTRWTACGCTSYGDRSESRGGGTERKRTSRERKRGHKSR</sequence>
<evidence type="ECO:0000313" key="3">
    <source>
        <dbReference type="Proteomes" id="UP001430953"/>
    </source>
</evidence>
<dbReference type="EMBL" id="JADYXP020000016">
    <property type="protein sequence ID" value="KAL0108272.1"/>
    <property type="molecule type" value="Genomic_DNA"/>
</dbReference>
<dbReference type="Proteomes" id="UP001430953">
    <property type="component" value="Unassembled WGS sequence"/>
</dbReference>